<protein>
    <submittedName>
        <fullName evidence="4">Family 16 glycosylhydrolase</fullName>
    </submittedName>
</protein>
<feature type="domain" description="GH16" evidence="3">
    <location>
        <begin position="168"/>
        <end position="438"/>
    </location>
</feature>
<keyword evidence="4" id="KW-0378">Hydrolase</keyword>
<dbReference type="SUPFAM" id="SSF49899">
    <property type="entry name" value="Concanavalin A-like lectins/glucanases"/>
    <property type="match status" value="1"/>
</dbReference>
<dbReference type="Pfam" id="PF00722">
    <property type="entry name" value="Glyco_hydro_16"/>
    <property type="match status" value="1"/>
</dbReference>
<dbReference type="InterPro" id="IPR050546">
    <property type="entry name" value="Glycosyl_Hydrlase_16"/>
</dbReference>
<proteinExistence type="inferred from homology"/>
<dbReference type="PROSITE" id="PS51762">
    <property type="entry name" value="GH16_2"/>
    <property type="match status" value="1"/>
</dbReference>
<dbReference type="PANTHER" id="PTHR10963">
    <property type="entry name" value="GLYCOSYL HYDROLASE-RELATED"/>
    <property type="match status" value="1"/>
</dbReference>
<evidence type="ECO:0000256" key="2">
    <source>
        <dbReference type="ARBA" id="ARBA00022729"/>
    </source>
</evidence>
<evidence type="ECO:0000313" key="5">
    <source>
        <dbReference type="Proteomes" id="UP000533900"/>
    </source>
</evidence>
<dbReference type="CDD" id="cd08023">
    <property type="entry name" value="GH16_laminarinase_like"/>
    <property type="match status" value="1"/>
</dbReference>
<sequence>MKQNYLLTSFLLLLLNVLVAQQMPINFSLGSHGFNAFDSSSFAFNVDPVDPNNPTGEFFNDGSAAWQGFYLDLATPIDLDTEQIITLSFYQFDPNMHSIMIKLENGTNPDVEVVQTNSGSGWSYDIQFDFSNATLSGVGTALNATGAYSRLTIFIDGGETIPGTYIIDDINDGSQPNDPNALDVVYNDLVWADEFDVNGALDSNNWFQQTQLPAGGNWFNGEQQHYTNRIENSYVDNGFLNIVAIKESFTDQNETKQYTSARLNSKFAFTYGRIDVRAKLPEGDGTWPAIWTLGKNISEAGAYWQTQGFGTTGWPACGEIDIMEHGLGAVNHVSSALHTPSSFGNTMNVQSYILNDVANEFHVYSMNWSPNQITFLIDGVGFYTYNPAVKNDDTWPFDEDQYLLLNVAMGGIAGAIDPNFTQSSMVIDYVRVYQNTGLGVDDVFENEFSIYPNPASSTIHIKTNAQIESLELYNTLGQSVVSKYRNTKILNIESLKSGVYILKIKSNGSSVTKRVLID</sequence>
<organism evidence="4 5">
    <name type="scientific">Winogradskyella flava</name>
    <dbReference type="NCBI Taxonomy" id="1884876"/>
    <lineage>
        <taxon>Bacteria</taxon>
        <taxon>Pseudomonadati</taxon>
        <taxon>Bacteroidota</taxon>
        <taxon>Flavobacteriia</taxon>
        <taxon>Flavobacteriales</taxon>
        <taxon>Flavobacteriaceae</taxon>
        <taxon>Winogradskyella</taxon>
    </lineage>
</organism>
<dbReference type="AlphaFoldDB" id="A0A842IX31"/>
<evidence type="ECO:0000256" key="1">
    <source>
        <dbReference type="ARBA" id="ARBA00006865"/>
    </source>
</evidence>
<dbReference type="Gene3D" id="2.60.120.200">
    <property type="match status" value="1"/>
</dbReference>
<dbReference type="NCBIfam" id="TIGR04183">
    <property type="entry name" value="Por_Secre_tail"/>
    <property type="match status" value="1"/>
</dbReference>
<evidence type="ECO:0000259" key="3">
    <source>
        <dbReference type="PROSITE" id="PS51762"/>
    </source>
</evidence>
<accession>A0A842IX31</accession>
<dbReference type="RefSeq" id="WP_185789948.1">
    <property type="nucleotide sequence ID" value="NZ_JACLCP010000004.1"/>
</dbReference>
<name>A0A842IX31_9FLAO</name>
<dbReference type="InterPro" id="IPR026444">
    <property type="entry name" value="Secre_tail"/>
</dbReference>
<keyword evidence="2" id="KW-0732">Signal</keyword>
<dbReference type="Pfam" id="PF18962">
    <property type="entry name" value="Por_Secre_tail"/>
    <property type="match status" value="1"/>
</dbReference>
<dbReference type="GO" id="GO:0005975">
    <property type="term" value="P:carbohydrate metabolic process"/>
    <property type="evidence" value="ECO:0007669"/>
    <property type="project" value="InterPro"/>
</dbReference>
<dbReference type="GO" id="GO:0004553">
    <property type="term" value="F:hydrolase activity, hydrolyzing O-glycosyl compounds"/>
    <property type="evidence" value="ECO:0007669"/>
    <property type="project" value="InterPro"/>
</dbReference>
<comment type="caution">
    <text evidence="4">The sequence shown here is derived from an EMBL/GenBank/DDBJ whole genome shotgun (WGS) entry which is preliminary data.</text>
</comment>
<keyword evidence="5" id="KW-1185">Reference proteome</keyword>
<dbReference type="PANTHER" id="PTHR10963:SF55">
    <property type="entry name" value="GLYCOSIDE HYDROLASE FAMILY 16 PROTEIN"/>
    <property type="match status" value="1"/>
</dbReference>
<dbReference type="InterPro" id="IPR013320">
    <property type="entry name" value="ConA-like_dom_sf"/>
</dbReference>
<gene>
    <name evidence="4" type="ORF">H7F21_14145</name>
</gene>
<dbReference type="EMBL" id="JACLCP010000004">
    <property type="protein sequence ID" value="MBC2846243.1"/>
    <property type="molecule type" value="Genomic_DNA"/>
</dbReference>
<dbReference type="Proteomes" id="UP000533900">
    <property type="component" value="Unassembled WGS sequence"/>
</dbReference>
<reference evidence="4" key="1">
    <citation type="submission" date="2020-08" db="EMBL/GenBank/DDBJ databases">
        <title>Winogradskyella ouciana sp. nov., isolated from the hadal seawater of the Mariana Trench.</title>
        <authorList>
            <person name="He X."/>
        </authorList>
    </citation>
    <scope>NUCLEOTIDE SEQUENCE [LARGE SCALE GENOMIC DNA]</scope>
    <source>
        <strain evidence="4">KCTC 52348</strain>
    </source>
</reference>
<comment type="similarity">
    <text evidence="1">Belongs to the glycosyl hydrolase 16 family.</text>
</comment>
<dbReference type="InterPro" id="IPR000757">
    <property type="entry name" value="Beta-glucanase-like"/>
</dbReference>
<evidence type="ECO:0000313" key="4">
    <source>
        <dbReference type="EMBL" id="MBC2846243.1"/>
    </source>
</evidence>